<comment type="caution">
    <text evidence="1">The sequence shown here is derived from an EMBL/GenBank/DDBJ whole genome shotgun (WGS) entry which is preliminary data.</text>
</comment>
<dbReference type="RefSeq" id="WP_301813406.1">
    <property type="nucleotide sequence ID" value="NZ_JAUJZH010000021.1"/>
</dbReference>
<proteinExistence type="predicted"/>
<dbReference type="Proteomes" id="UP001169027">
    <property type="component" value="Unassembled WGS sequence"/>
</dbReference>
<keyword evidence="2" id="KW-1185">Reference proteome</keyword>
<dbReference type="EMBL" id="JAUKVY010000021">
    <property type="protein sequence ID" value="MDO1535630.1"/>
    <property type="molecule type" value="Genomic_DNA"/>
</dbReference>
<protein>
    <submittedName>
        <fullName evidence="1">Uncharacterized protein</fullName>
    </submittedName>
</protein>
<name>A0ABT8S9N3_9BURK</name>
<reference evidence="1" key="1">
    <citation type="submission" date="2023-06" db="EMBL/GenBank/DDBJ databases">
        <authorList>
            <person name="Jiang Y."/>
            <person name="Liu Q."/>
        </authorList>
    </citation>
    <scope>NUCLEOTIDE SEQUENCE</scope>
    <source>
        <strain evidence="1">CGMCC 1.12090</strain>
    </source>
</reference>
<organism evidence="1 2">
    <name type="scientific">Variovorax ginsengisoli</name>
    <dbReference type="NCBI Taxonomy" id="363844"/>
    <lineage>
        <taxon>Bacteria</taxon>
        <taxon>Pseudomonadati</taxon>
        <taxon>Pseudomonadota</taxon>
        <taxon>Betaproteobacteria</taxon>
        <taxon>Burkholderiales</taxon>
        <taxon>Comamonadaceae</taxon>
        <taxon>Variovorax</taxon>
    </lineage>
</organism>
<evidence type="ECO:0000313" key="2">
    <source>
        <dbReference type="Proteomes" id="UP001169027"/>
    </source>
</evidence>
<evidence type="ECO:0000313" key="1">
    <source>
        <dbReference type="EMBL" id="MDO1535630.1"/>
    </source>
</evidence>
<gene>
    <name evidence="1" type="ORF">Q2T77_25430</name>
</gene>
<sequence>MSSAPDPNVEVMLDVFSGRPNPLWALSEPQIQELRALLAASLHARVDVAAEPPYLGYRGFVIFNRRKVEEIPRKVEVFGGMLLVDDEPSGKRSVYTDPFGLEAWLLEQARERGHAETIAQMGGPCVHRGPRKPC</sequence>
<accession>A0ABT8S9N3</accession>